<keyword evidence="1" id="KW-0812">Transmembrane</keyword>
<organism evidence="4 5">
    <name type="scientific">Dyadobacter pollutisoli</name>
    <dbReference type="NCBI Taxonomy" id="2910158"/>
    <lineage>
        <taxon>Bacteria</taxon>
        <taxon>Pseudomonadati</taxon>
        <taxon>Bacteroidota</taxon>
        <taxon>Cytophagia</taxon>
        <taxon>Cytophagales</taxon>
        <taxon>Spirosomataceae</taxon>
        <taxon>Dyadobacter</taxon>
    </lineage>
</organism>
<feature type="domain" description="Protein FecR C-terminal" evidence="3">
    <location>
        <begin position="266"/>
        <end position="333"/>
    </location>
</feature>
<protein>
    <submittedName>
        <fullName evidence="4">FecR domain-containing protein</fullName>
    </submittedName>
</protein>
<dbReference type="PANTHER" id="PTHR30273">
    <property type="entry name" value="PERIPLASMIC SIGNAL SENSOR AND SIGMA FACTOR ACTIVATOR FECR-RELATED"/>
    <property type="match status" value="1"/>
</dbReference>
<dbReference type="Proteomes" id="UP001164653">
    <property type="component" value="Chromosome"/>
</dbReference>
<dbReference type="PANTHER" id="PTHR30273:SF2">
    <property type="entry name" value="PROTEIN FECR"/>
    <property type="match status" value="1"/>
</dbReference>
<dbReference type="Pfam" id="PF04773">
    <property type="entry name" value="FecR"/>
    <property type="match status" value="1"/>
</dbReference>
<feature type="transmembrane region" description="Helical" evidence="1">
    <location>
        <begin position="80"/>
        <end position="98"/>
    </location>
</feature>
<gene>
    <name evidence="4" type="ORF">ON006_13820</name>
</gene>
<dbReference type="AlphaFoldDB" id="A0A9E8SMQ7"/>
<dbReference type="InterPro" id="IPR032508">
    <property type="entry name" value="FecR_C"/>
</dbReference>
<dbReference type="InterPro" id="IPR012373">
    <property type="entry name" value="Ferrdict_sens_TM"/>
</dbReference>
<evidence type="ECO:0000256" key="1">
    <source>
        <dbReference type="SAM" id="Phobius"/>
    </source>
</evidence>
<dbReference type="RefSeq" id="WP_244820382.1">
    <property type="nucleotide sequence ID" value="NZ_CP112998.1"/>
</dbReference>
<dbReference type="Pfam" id="PF16344">
    <property type="entry name" value="FecR_C"/>
    <property type="match status" value="1"/>
</dbReference>
<evidence type="ECO:0000259" key="3">
    <source>
        <dbReference type="Pfam" id="PF16344"/>
    </source>
</evidence>
<evidence type="ECO:0000313" key="5">
    <source>
        <dbReference type="Proteomes" id="UP001164653"/>
    </source>
</evidence>
<proteinExistence type="predicted"/>
<keyword evidence="5" id="KW-1185">Reference proteome</keyword>
<dbReference type="Gene3D" id="3.55.50.30">
    <property type="match status" value="1"/>
</dbReference>
<dbReference type="EMBL" id="CP112998">
    <property type="protein sequence ID" value="WAC15015.1"/>
    <property type="molecule type" value="Genomic_DNA"/>
</dbReference>
<accession>A0A9E8SMQ7</accession>
<keyword evidence="1" id="KW-0472">Membrane</keyword>
<dbReference type="KEGG" id="dpf:ON006_13820"/>
<sequence>MSETNQGLSKLLRRYQLGKCTEEDARVVDQWFNAIHYDIADRPLGDDANQIKQRIWENIQLADAGKADTFSLVGKWWTSWRVAGIAACILFVIGLAFYEFQYKSVFDRTGMVGELGMKVISNHGSQPKQFQLADKSLLTLGPGSSLRLADDFGKAKRDVYLKGSGFFEVSHNKDKPFVVYAGKIASRVVGTSFSVRLNAGNVEVEVVTGKVIVEKTGASGSNGKSVVLVPNQKVTFDQDKDYFITGLVKEPVLIERGEELAPAAVFNFDDVPLSDVVSVLEASYGIKILVRNEQIKSCPIRADLGQQPLYTKLDIICAALQAHYDVKGTTIIISGGQCN</sequence>
<dbReference type="GO" id="GO:0016989">
    <property type="term" value="F:sigma factor antagonist activity"/>
    <property type="evidence" value="ECO:0007669"/>
    <property type="project" value="TreeGrafter"/>
</dbReference>
<evidence type="ECO:0000259" key="2">
    <source>
        <dbReference type="Pfam" id="PF04773"/>
    </source>
</evidence>
<dbReference type="Gene3D" id="2.60.120.1440">
    <property type="match status" value="1"/>
</dbReference>
<dbReference type="PIRSF" id="PIRSF018266">
    <property type="entry name" value="FecR"/>
    <property type="match status" value="1"/>
</dbReference>
<dbReference type="InterPro" id="IPR006860">
    <property type="entry name" value="FecR"/>
</dbReference>
<name>A0A9E8SMQ7_9BACT</name>
<feature type="domain" description="FecR protein" evidence="2">
    <location>
        <begin position="128"/>
        <end position="211"/>
    </location>
</feature>
<evidence type="ECO:0000313" key="4">
    <source>
        <dbReference type="EMBL" id="WAC15015.1"/>
    </source>
</evidence>
<reference evidence="4" key="1">
    <citation type="submission" date="2022-11" db="EMBL/GenBank/DDBJ databases">
        <title>Dyadobacter pollutisoli sp. nov., isolated from plastic dumped soil.</title>
        <authorList>
            <person name="Kim J.M."/>
            <person name="Kim K.R."/>
            <person name="Lee J.K."/>
            <person name="Hao L."/>
            <person name="Jeon C.O."/>
        </authorList>
    </citation>
    <scope>NUCLEOTIDE SEQUENCE</scope>
    <source>
        <strain evidence="4">U1</strain>
    </source>
</reference>
<keyword evidence="1" id="KW-1133">Transmembrane helix</keyword>